<evidence type="ECO:0000313" key="3">
    <source>
        <dbReference type="Proteomes" id="UP000198666"/>
    </source>
</evidence>
<keyword evidence="1" id="KW-1133">Transmembrane helix</keyword>
<dbReference type="OrthoDB" id="3237237at2"/>
<evidence type="ECO:0000313" key="2">
    <source>
        <dbReference type="EMBL" id="SDD32230.1"/>
    </source>
</evidence>
<keyword evidence="3" id="KW-1185">Reference proteome</keyword>
<gene>
    <name evidence="2" type="ORF">SAMN05421663_10941</name>
</gene>
<feature type="transmembrane region" description="Helical" evidence="1">
    <location>
        <begin position="12"/>
        <end position="32"/>
    </location>
</feature>
<keyword evidence="1" id="KW-0812">Transmembrane</keyword>
<proteinExistence type="predicted"/>
<dbReference type="STRING" id="361279.SAMN05421663_10941"/>
<dbReference type="AlphaFoldDB" id="A0A1G6TT32"/>
<feature type="transmembrane region" description="Helical" evidence="1">
    <location>
        <begin position="281"/>
        <end position="303"/>
    </location>
</feature>
<evidence type="ECO:0000256" key="1">
    <source>
        <dbReference type="SAM" id="Phobius"/>
    </source>
</evidence>
<reference evidence="3" key="1">
    <citation type="submission" date="2016-10" db="EMBL/GenBank/DDBJ databases">
        <authorList>
            <person name="Varghese N."/>
            <person name="Submissions S."/>
        </authorList>
    </citation>
    <scope>NUCLEOTIDE SEQUENCE [LARGE SCALE GENOMIC DNA]</scope>
    <source>
        <strain evidence="3">DSM 21620</strain>
    </source>
</reference>
<feature type="transmembrane region" description="Helical" evidence="1">
    <location>
        <begin position="357"/>
        <end position="388"/>
    </location>
</feature>
<evidence type="ECO:0008006" key="4">
    <source>
        <dbReference type="Google" id="ProtNLM"/>
    </source>
</evidence>
<dbReference type="RefSeq" id="WP_093728042.1">
    <property type="nucleotide sequence ID" value="NZ_FMZB01000009.1"/>
</dbReference>
<dbReference type="Proteomes" id="UP000198666">
    <property type="component" value="Unassembled WGS sequence"/>
</dbReference>
<protein>
    <recommendedName>
        <fullName evidence="4">Peptide ABC transporter permease</fullName>
    </recommendedName>
</protein>
<dbReference type="EMBL" id="FMZB01000009">
    <property type="protein sequence ID" value="SDD32230.1"/>
    <property type="molecule type" value="Genomic_DNA"/>
</dbReference>
<accession>A0A1G6TT32</accession>
<sequence length="406" mass="47009">MRILRFFIIRILLKRWILVLGMIILLFLANYLSFTTARSVISTFQGYQEIETLNQEGTFIANLDPNSEADFTKIEIDDTQKVYEYLNNNYTYALQVDGFVTSLHNKHKMEVPFNYINEEAYKINQFRLSQGNQLNFNYKFNKEEIPVLVGAGLATTYPVGSNFEITDPVTQQLVNLKVQGVLKENTHRSNFYAPNSKNYFNFSIFLPVNEEFIQSAGLDLHVNGLMDIVLLDSSKEKAMNLKEHIQENLGLEFNFFNQQENFNYFEDYYVNSLKIICTITFILLIIIVCLAIWNTLVSIRLMIKDFTINLLVGLSYSKLRVIFYSYFGILFSIILAILFAITAFNRYGFWLNKDSTFATYGIFGLISMDWMALLIVLFIDFIIGFTIVELTIRKIKSIPISVGVLQ</sequence>
<name>A0A1G6TT32_9BACI</name>
<organism evidence="2 3">
    <name type="scientific">Terribacillus halophilus</name>
    <dbReference type="NCBI Taxonomy" id="361279"/>
    <lineage>
        <taxon>Bacteria</taxon>
        <taxon>Bacillati</taxon>
        <taxon>Bacillota</taxon>
        <taxon>Bacilli</taxon>
        <taxon>Bacillales</taxon>
        <taxon>Bacillaceae</taxon>
        <taxon>Terribacillus</taxon>
    </lineage>
</organism>
<feature type="transmembrane region" description="Helical" evidence="1">
    <location>
        <begin position="323"/>
        <end position="345"/>
    </location>
</feature>
<keyword evidence="1" id="KW-0472">Membrane</keyword>